<dbReference type="AlphaFoldDB" id="A0A0A8VJC5"/>
<protein>
    <submittedName>
        <fullName evidence="1">Uncharacterized protein</fullName>
    </submittedName>
</protein>
<organism evidence="1">
    <name type="scientific">Yersinia ruckeri</name>
    <dbReference type="NCBI Taxonomy" id="29486"/>
    <lineage>
        <taxon>Bacteria</taxon>
        <taxon>Pseudomonadati</taxon>
        <taxon>Pseudomonadota</taxon>
        <taxon>Gammaproteobacteria</taxon>
        <taxon>Enterobacterales</taxon>
        <taxon>Yersiniaceae</taxon>
        <taxon>Yersinia</taxon>
    </lineage>
</organism>
<proteinExistence type="predicted"/>
<gene>
    <name evidence="1" type="ORF">CSF007_9655</name>
</gene>
<accession>A0A0A8VJC5</accession>
<sequence>MQLILAGAAIRATVCLIRYFGKAIAIKLRRKKLFVLA</sequence>
<reference evidence="1" key="1">
    <citation type="journal article" date="2015" name="Genome Announc.">
        <title>Complete Genome Sequence of Yersinia ruckeri Strain CSF007-82, Etiologic Agent of Red Mouth Disease in Salmonid Fish.</title>
        <authorList>
            <person name="Nelson M.C."/>
            <person name="LaPatra S.E."/>
            <person name="Welch T.J."/>
            <person name="Graf J."/>
        </authorList>
    </citation>
    <scope>NUCLEOTIDE SEQUENCE</scope>
    <source>
        <strain evidence="1">CSF007-82</strain>
    </source>
</reference>
<dbReference type="EMBL" id="LN681231">
    <property type="protein sequence ID" value="CEK27681.1"/>
    <property type="molecule type" value="Genomic_DNA"/>
</dbReference>
<evidence type="ECO:0000313" key="1">
    <source>
        <dbReference type="EMBL" id="CEK27681.1"/>
    </source>
</evidence>
<name>A0A0A8VJC5_YERRU</name>